<dbReference type="RefSeq" id="WP_008346942.1">
    <property type="nucleotide sequence ID" value="NZ_JFHD01000001.1"/>
</dbReference>
<accession>A0A656QX47</accession>
<dbReference type="PROSITE" id="PS51094">
    <property type="entry name" value="PTS_EIIA_TYPE_2"/>
    <property type="match status" value="1"/>
</dbReference>
<dbReference type="SUPFAM" id="SSF55804">
    <property type="entry name" value="Phoshotransferase/anion transport protein"/>
    <property type="match status" value="1"/>
</dbReference>
<dbReference type="InterPro" id="IPR002178">
    <property type="entry name" value="PTS_EIIA_type-2_dom"/>
</dbReference>
<gene>
    <name evidence="2" type="ORF">BG60_03155</name>
</gene>
<keyword evidence="2" id="KW-0762">Sugar transport</keyword>
<dbReference type="PROSITE" id="PS00372">
    <property type="entry name" value="PTS_EIIA_TYPE_2_HIS"/>
    <property type="match status" value="1"/>
</dbReference>
<dbReference type="GO" id="GO:0030295">
    <property type="term" value="F:protein kinase activator activity"/>
    <property type="evidence" value="ECO:0007669"/>
    <property type="project" value="TreeGrafter"/>
</dbReference>
<dbReference type="Gene3D" id="3.40.930.10">
    <property type="entry name" value="Mannitol-specific EII, Chain A"/>
    <property type="match status" value="1"/>
</dbReference>
<dbReference type="InterPro" id="IPR051541">
    <property type="entry name" value="PTS_SugarTrans_NitroReg"/>
</dbReference>
<dbReference type="PANTHER" id="PTHR47738:SF1">
    <property type="entry name" value="NITROGEN REGULATORY PROTEIN"/>
    <property type="match status" value="1"/>
</dbReference>
<evidence type="ECO:0000313" key="3">
    <source>
        <dbReference type="Proteomes" id="UP000027451"/>
    </source>
</evidence>
<name>A0A656QX47_9BURK</name>
<reference evidence="2 3" key="1">
    <citation type="submission" date="2014-03" db="EMBL/GenBank/DDBJ databases">
        <title>Draft Genome Sequences of Four Burkholderia Strains.</title>
        <authorList>
            <person name="Liu X.Y."/>
            <person name="Li C.X."/>
            <person name="Xu J.H."/>
        </authorList>
    </citation>
    <scope>NUCLEOTIDE SEQUENCE [LARGE SCALE GENOMIC DNA]</scope>
    <source>
        <strain evidence="2 3">OP-1</strain>
    </source>
</reference>
<organism evidence="2 3">
    <name type="scientific">Caballeronia zhejiangensis</name>
    <dbReference type="NCBI Taxonomy" id="871203"/>
    <lineage>
        <taxon>Bacteria</taxon>
        <taxon>Pseudomonadati</taxon>
        <taxon>Pseudomonadota</taxon>
        <taxon>Betaproteobacteria</taxon>
        <taxon>Burkholderiales</taxon>
        <taxon>Burkholderiaceae</taxon>
        <taxon>Caballeronia</taxon>
    </lineage>
</organism>
<dbReference type="AlphaFoldDB" id="A0A656QX47"/>
<comment type="caution">
    <text evidence="2">The sequence shown here is derived from an EMBL/GenBank/DDBJ whole genome shotgun (WGS) entry which is preliminary data.</text>
</comment>
<feature type="domain" description="PTS EIIA type-2" evidence="1">
    <location>
        <begin position="142"/>
        <end position="285"/>
    </location>
</feature>
<evidence type="ECO:0000259" key="1">
    <source>
        <dbReference type="PROSITE" id="PS51094"/>
    </source>
</evidence>
<proteinExistence type="predicted"/>
<dbReference type="EMBL" id="JFHD01000001">
    <property type="protein sequence ID" value="KDR34162.1"/>
    <property type="molecule type" value="Genomic_DNA"/>
</dbReference>
<dbReference type="Proteomes" id="UP000027451">
    <property type="component" value="Unassembled WGS sequence"/>
</dbReference>
<protein>
    <submittedName>
        <fullName evidence="2">PTS sugar transporter subunit IIA</fullName>
    </submittedName>
</protein>
<sequence>MVSALSAFIARLGFARTAPGRVAPFGESRHVMVHVTIDAKHATPLRRSLVRDCVGEPWTIRVTPLHERDRVRLTLILPRTALHGAIDRLSDVAPSAKVSGLLEVPDTPSDAWRNLMEHSVSIGGDSAAHIVKPRDEPTSLSGLLTPEHILLGADIANRDALFSTIGRFVDHRYGFAADQVTSCLAAREALGSTALGEGVAVPHGQLEEVNQAMALYIRPAAPIPYAAPDGKPVTDVIALFVPERVSMTHLHLLGEVAEHFCDHRFREQLHLCRNATAVCRLFADFPVSGPARSAT</sequence>
<keyword evidence="3" id="KW-1185">Reference proteome</keyword>
<dbReference type="Pfam" id="PF00359">
    <property type="entry name" value="PTS_EIIA_2"/>
    <property type="match status" value="1"/>
</dbReference>
<dbReference type="InterPro" id="IPR016152">
    <property type="entry name" value="PTrfase/Anion_transptr"/>
</dbReference>
<evidence type="ECO:0000313" key="2">
    <source>
        <dbReference type="EMBL" id="KDR34162.1"/>
    </source>
</evidence>
<dbReference type="PANTHER" id="PTHR47738">
    <property type="entry name" value="PTS SYSTEM FRUCTOSE-LIKE EIIA COMPONENT-RELATED"/>
    <property type="match status" value="1"/>
</dbReference>
<keyword evidence="2" id="KW-0813">Transport</keyword>